<keyword evidence="1" id="KW-1133">Transmembrane helix</keyword>
<evidence type="ECO:0000313" key="2">
    <source>
        <dbReference type="EMBL" id="SUQ01170.1"/>
    </source>
</evidence>
<protein>
    <submittedName>
        <fullName evidence="2">Uncharacterized protein</fullName>
    </submittedName>
</protein>
<keyword evidence="1" id="KW-0472">Membrane</keyword>
<feature type="transmembrane region" description="Helical" evidence="1">
    <location>
        <begin position="27"/>
        <end position="46"/>
    </location>
</feature>
<accession>A0A380QR77</accession>
<keyword evidence="3" id="KW-1185">Reference proteome</keyword>
<sequence length="91" mass="10873">MYYYMPFVFSLIGSYFFLKKYKLSNKLMIYMQILFISVMSTFLYMISHDISHMYELVSINKISDLLIFSTLTSLFIFIIHLLINNNRIKGS</sequence>
<organism evidence="2 3">
    <name type="scientific">Yersinia ruckeri</name>
    <dbReference type="NCBI Taxonomy" id="29486"/>
    <lineage>
        <taxon>Bacteria</taxon>
        <taxon>Pseudomonadati</taxon>
        <taxon>Pseudomonadota</taxon>
        <taxon>Gammaproteobacteria</taxon>
        <taxon>Enterobacterales</taxon>
        <taxon>Yersiniaceae</taxon>
        <taxon>Yersinia</taxon>
    </lineage>
</organism>
<dbReference type="AlphaFoldDB" id="A0A380QR77"/>
<evidence type="ECO:0000256" key="1">
    <source>
        <dbReference type="SAM" id="Phobius"/>
    </source>
</evidence>
<gene>
    <name evidence="2" type="ORF">NCTC10476_02517</name>
</gene>
<proteinExistence type="predicted"/>
<reference evidence="2 3" key="1">
    <citation type="submission" date="2018-06" db="EMBL/GenBank/DDBJ databases">
        <authorList>
            <consortium name="Pathogen Informatics"/>
            <person name="Doyle S."/>
        </authorList>
    </citation>
    <scope>NUCLEOTIDE SEQUENCE [LARGE SCALE GENOMIC DNA]</scope>
    <source>
        <strain evidence="2 3">NCTC10476</strain>
    </source>
</reference>
<keyword evidence="1" id="KW-0812">Transmembrane</keyword>
<feature type="transmembrane region" description="Helical" evidence="1">
    <location>
        <begin position="66"/>
        <end position="83"/>
    </location>
</feature>
<evidence type="ECO:0000313" key="3">
    <source>
        <dbReference type="Proteomes" id="UP000255169"/>
    </source>
</evidence>
<name>A0A380QR77_YERRU</name>
<dbReference type="EMBL" id="UHJG01000001">
    <property type="protein sequence ID" value="SUQ01170.1"/>
    <property type="molecule type" value="Genomic_DNA"/>
</dbReference>
<dbReference type="Proteomes" id="UP000255169">
    <property type="component" value="Unassembled WGS sequence"/>
</dbReference>